<comment type="caution">
    <text evidence="3">The sequence shown here is derived from an EMBL/GenBank/DDBJ whole genome shotgun (WGS) entry which is preliminary data.</text>
</comment>
<sequence length="587" mass="63626">MDNSAAGVATGAPLPHHRRPRVREVSSRFMSPLVSSSSSSSSSGDLHILSVRSPLAKQTTASQHHNRSRSLEQLVCCADDNIVRSLDSPLASHNKAAAVINNMPAYRKHRAVVKLFKENGEPHHHHQELSDVTLSKSLVVTSGATSNSGKWCQGRSSLSRPDTPIIVAGVDRVIPSRFRTPSTQRHANIVNGAAPTAATKLLQSSGLSSPAQPSYPASREPSSQGEISIPLDPCSSLPDNAKTDAQNGAALHDMRSSLLASNQHSSRTQTLADMRSSMPEGDTRLLPDTSCSSSSSSSNNSISKATDCHSSKFPASPCSRSLNLPLSSCDPSSLKIGERLASALSKPSANFGKMASLCPPLHPTCIKLATDPRKGKKAYTHQEDVHALKLLHNHYLQWRYANAKAEASMHAQTKETERKLYAFGAKISDLREAVEKERIELGLLQRRKTLSTILEAHIPHLDEWSAFEEEYSVSLSGTSHALFNSVLRLPISGNVQADNKEVGEALNSAIKVMELIGDRVQSFMPKAREMDNLLSELARVVGGERALIDECGDLLFKTHASQVQGLHCLPPEYLMEVNLKLSKPLVM</sequence>
<reference evidence="3" key="1">
    <citation type="submission" date="2022-12" db="EMBL/GenBank/DDBJ databases">
        <title>Draft genome assemblies for two species of Escallonia (Escalloniales).</title>
        <authorList>
            <person name="Chanderbali A."/>
            <person name="Dervinis C."/>
            <person name="Anghel I."/>
            <person name="Soltis D."/>
            <person name="Soltis P."/>
            <person name="Zapata F."/>
        </authorList>
    </citation>
    <scope>NUCLEOTIDE SEQUENCE</scope>
    <source>
        <strain evidence="3">UCBG64.0493</strain>
        <tissue evidence="3">Leaf</tissue>
    </source>
</reference>
<dbReference type="GO" id="GO:0008017">
    <property type="term" value="F:microtubule binding"/>
    <property type="evidence" value="ECO:0007669"/>
    <property type="project" value="TreeGrafter"/>
</dbReference>
<accession>A0AA89ANW8</accession>
<dbReference type="InterPro" id="IPR007573">
    <property type="entry name" value="QWRF"/>
</dbReference>
<dbReference type="Proteomes" id="UP001188597">
    <property type="component" value="Unassembled WGS sequence"/>
</dbReference>
<dbReference type="GO" id="GO:0005737">
    <property type="term" value="C:cytoplasm"/>
    <property type="evidence" value="ECO:0007669"/>
    <property type="project" value="TreeGrafter"/>
</dbReference>
<dbReference type="GO" id="GO:0005880">
    <property type="term" value="C:nuclear microtubule"/>
    <property type="evidence" value="ECO:0007669"/>
    <property type="project" value="TreeGrafter"/>
</dbReference>
<feature type="compositionally biased region" description="Polar residues" evidence="2">
    <location>
        <begin position="203"/>
        <end position="212"/>
    </location>
</feature>
<dbReference type="PANTHER" id="PTHR31807">
    <property type="entry name" value="AUGMIN FAMILY MEMBER"/>
    <property type="match status" value="1"/>
</dbReference>
<feature type="region of interest" description="Disordered" evidence="2">
    <location>
        <begin position="260"/>
        <end position="307"/>
    </location>
</feature>
<feature type="compositionally biased region" description="Polar residues" evidence="2">
    <location>
        <begin position="260"/>
        <end position="271"/>
    </location>
</feature>
<evidence type="ECO:0000313" key="4">
    <source>
        <dbReference type="Proteomes" id="UP001188597"/>
    </source>
</evidence>
<evidence type="ECO:0008006" key="5">
    <source>
        <dbReference type="Google" id="ProtNLM"/>
    </source>
</evidence>
<feature type="region of interest" description="Disordered" evidence="2">
    <location>
        <begin position="1"/>
        <end position="23"/>
    </location>
</feature>
<evidence type="ECO:0000313" key="3">
    <source>
        <dbReference type="EMBL" id="KAK3009527.1"/>
    </source>
</evidence>
<protein>
    <recommendedName>
        <fullName evidence="5">Protein ENDOSPERM DEFECTIVE 1</fullName>
    </recommendedName>
</protein>
<name>A0AA89ANW8_9ASTE</name>
<dbReference type="PANTHER" id="PTHR31807:SF6">
    <property type="entry name" value="PROTEIN ENDOSPERM DEFECTIVE 1-RELATED"/>
    <property type="match status" value="1"/>
</dbReference>
<feature type="region of interest" description="Disordered" evidence="2">
    <location>
        <begin position="203"/>
        <end position="244"/>
    </location>
</feature>
<evidence type="ECO:0000256" key="2">
    <source>
        <dbReference type="SAM" id="MobiDB-lite"/>
    </source>
</evidence>
<dbReference type="EMBL" id="JAVXUP010001636">
    <property type="protein sequence ID" value="KAK3009527.1"/>
    <property type="molecule type" value="Genomic_DNA"/>
</dbReference>
<keyword evidence="4" id="KW-1185">Reference proteome</keyword>
<gene>
    <name evidence="3" type="ORF">RJ639_014627</name>
</gene>
<feature type="compositionally biased region" description="Low complexity" evidence="2">
    <location>
        <begin position="290"/>
        <end position="303"/>
    </location>
</feature>
<dbReference type="Pfam" id="PF04484">
    <property type="entry name" value="QWRF"/>
    <property type="match status" value="1"/>
</dbReference>
<comment type="similarity">
    <text evidence="1">Belongs to the QWRF family.</text>
</comment>
<organism evidence="3 4">
    <name type="scientific">Escallonia herrerae</name>
    <dbReference type="NCBI Taxonomy" id="1293975"/>
    <lineage>
        <taxon>Eukaryota</taxon>
        <taxon>Viridiplantae</taxon>
        <taxon>Streptophyta</taxon>
        <taxon>Embryophyta</taxon>
        <taxon>Tracheophyta</taxon>
        <taxon>Spermatophyta</taxon>
        <taxon>Magnoliopsida</taxon>
        <taxon>eudicotyledons</taxon>
        <taxon>Gunneridae</taxon>
        <taxon>Pentapetalae</taxon>
        <taxon>asterids</taxon>
        <taxon>campanulids</taxon>
        <taxon>Escalloniales</taxon>
        <taxon>Escalloniaceae</taxon>
        <taxon>Escallonia</taxon>
    </lineage>
</organism>
<dbReference type="AlphaFoldDB" id="A0AA89ANW8"/>
<dbReference type="GO" id="GO:0051225">
    <property type="term" value="P:spindle assembly"/>
    <property type="evidence" value="ECO:0007669"/>
    <property type="project" value="TreeGrafter"/>
</dbReference>
<evidence type="ECO:0000256" key="1">
    <source>
        <dbReference type="ARBA" id="ARBA00010016"/>
    </source>
</evidence>
<proteinExistence type="inferred from homology"/>